<dbReference type="CDD" id="cd03255">
    <property type="entry name" value="ABC_MJ0796_LolCDE_FtsE"/>
    <property type="match status" value="1"/>
</dbReference>
<sequence length="204" mass="21637">MEIPALRGIDLTVPAGAALALMGPSGCGKSTLLQLLGAFDLPTEGEIRVGDTKVHELKGNAGADYRASIGFIFQQFHLIDTLPLVANVALPLVGRQAKAERQERAMALLDFVGLADRAESLPTELSGGQQQRVAIARALVNEPKLVLADEPTGNLDSQNANEIIALLSELHDYLGVTLLVATHDPQVADKMQGTIRMQDGLIVG</sequence>
<dbReference type="PROSITE" id="PS00211">
    <property type="entry name" value="ABC_TRANSPORTER_1"/>
    <property type="match status" value="1"/>
</dbReference>
<dbReference type="InterPro" id="IPR017911">
    <property type="entry name" value="MacB-like_ATP-bd"/>
</dbReference>
<dbReference type="Pfam" id="PF00005">
    <property type="entry name" value="ABC_tran"/>
    <property type="match status" value="1"/>
</dbReference>
<evidence type="ECO:0000313" key="5">
    <source>
        <dbReference type="EMBL" id="AOZ73395.1"/>
    </source>
</evidence>
<keyword evidence="1" id="KW-0813">Transport</keyword>
<dbReference type="GO" id="GO:0016887">
    <property type="term" value="F:ATP hydrolysis activity"/>
    <property type="evidence" value="ECO:0007669"/>
    <property type="project" value="InterPro"/>
</dbReference>
<dbReference type="KEGG" id="avu:BK816_00350"/>
<gene>
    <name evidence="5" type="ORF">BK816_00350</name>
</gene>
<dbReference type="FunFam" id="3.40.50.300:FF:000032">
    <property type="entry name" value="Export ABC transporter ATP-binding protein"/>
    <property type="match status" value="1"/>
</dbReference>
<reference evidence="5 6" key="1">
    <citation type="submission" date="2016-10" db="EMBL/GenBank/DDBJ databases">
        <title>Actinomyces aegypiusis sp. nov., isolated from the Aegypius monachus in Qinghai Tibet Plateau China.</title>
        <authorList>
            <person name="Wang Y."/>
        </authorList>
    </citation>
    <scope>NUCLEOTIDE SEQUENCE [LARGE SCALE GENOMIC DNA]</scope>
    <source>
        <strain evidence="5 6">VUL4_3</strain>
    </source>
</reference>
<dbReference type="STRING" id="1912795.BK816_00350"/>
<dbReference type="Gene3D" id="3.40.50.300">
    <property type="entry name" value="P-loop containing nucleotide triphosphate hydrolases"/>
    <property type="match status" value="1"/>
</dbReference>
<evidence type="ECO:0000256" key="3">
    <source>
        <dbReference type="ARBA" id="ARBA00022840"/>
    </source>
</evidence>
<dbReference type="GO" id="GO:0022857">
    <property type="term" value="F:transmembrane transporter activity"/>
    <property type="evidence" value="ECO:0007669"/>
    <property type="project" value="TreeGrafter"/>
</dbReference>
<keyword evidence="3" id="KW-0067">ATP-binding</keyword>
<dbReference type="AlphaFoldDB" id="A0A1D9MM90"/>
<dbReference type="GO" id="GO:0098796">
    <property type="term" value="C:membrane protein complex"/>
    <property type="evidence" value="ECO:0007669"/>
    <property type="project" value="UniProtKB-ARBA"/>
</dbReference>
<dbReference type="InterPro" id="IPR003593">
    <property type="entry name" value="AAA+_ATPase"/>
</dbReference>
<feature type="domain" description="ABC transporter" evidence="4">
    <location>
        <begin position="1"/>
        <end position="203"/>
    </location>
</feature>
<dbReference type="InterPro" id="IPR027417">
    <property type="entry name" value="P-loop_NTPase"/>
</dbReference>
<dbReference type="InterPro" id="IPR003439">
    <property type="entry name" value="ABC_transporter-like_ATP-bd"/>
</dbReference>
<dbReference type="PROSITE" id="PS50893">
    <property type="entry name" value="ABC_TRANSPORTER_2"/>
    <property type="match status" value="1"/>
</dbReference>
<dbReference type="InterPro" id="IPR015854">
    <property type="entry name" value="ABC_transpr_LolD-like"/>
</dbReference>
<evidence type="ECO:0000256" key="1">
    <source>
        <dbReference type="ARBA" id="ARBA00022448"/>
    </source>
</evidence>
<dbReference type="GO" id="GO:0005524">
    <property type="term" value="F:ATP binding"/>
    <property type="evidence" value="ECO:0007669"/>
    <property type="project" value="UniProtKB-KW"/>
</dbReference>
<name>A0A1D9MM90_9ACTO</name>
<evidence type="ECO:0000256" key="2">
    <source>
        <dbReference type="ARBA" id="ARBA00022741"/>
    </source>
</evidence>
<dbReference type="SUPFAM" id="SSF52540">
    <property type="entry name" value="P-loop containing nucleoside triphosphate hydrolases"/>
    <property type="match status" value="1"/>
</dbReference>
<dbReference type="PANTHER" id="PTHR24220">
    <property type="entry name" value="IMPORT ATP-BINDING PROTEIN"/>
    <property type="match status" value="1"/>
</dbReference>
<dbReference type="EMBL" id="CP017812">
    <property type="protein sequence ID" value="AOZ73395.1"/>
    <property type="molecule type" value="Genomic_DNA"/>
</dbReference>
<evidence type="ECO:0000313" key="6">
    <source>
        <dbReference type="Proteomes" id="UP000176288"/>
    </source>
</evidence>
<organism evidence="5 6">
    <name type="scientific">Boudabousia tangfeifanii</name>
    <dbReference type="NCBI Taxonomy" id="1912795"/>
    <lineage>
        <taxon>Bacteria</taxon>
        <taxon>Bacillati</taxon>
        <taxon>Actinomycetota</taxon>
        <taxon>Actinomycetes</taxon>
        <taxon>Actinomycetales</taxon>
        <taxon>Actinomycetaceae</taxon>
        <taxon>Boudabousia</taxon>
    </lineage>
</organism>
<evidence type="ECO:0000259" key="4">
    <source>
        <dbReference type="PROSITE" id="PS50893"/>
    </source>
</evidence>
<dbReference type="InterPro" id="IPR017871">
    <property type="entry name" value="ABC_transporter-like_CS"/>
</dbReference>
<proteinExistence type="predicted"/>
<protein>
    <recommendedName>
        <fullName evidence="4">ABC transporter domain-containing protein</fullName>
    </recommendedName>
</protein>
<dbReference type="SMART" id="SM00382">
    <property type="entry name" value="AAA"/>
    <property type="match status" value="1"/>
</dbReference>
<keyword evidence="6" id="KW-1185">Reference proteome</keyword>
<accession>A0A1D9MM90</accession>
<keyword evidence="2" id="KW-0547">Nucleotide-binding</keyword>
<dbReference type="Proteomes" id="UP000176288">
    <property type="component" value="Chromosome"/>
</dbReference>
<dbReference type="GO" id="GO:0005886">
    <property type="term" value="C:plasma membrane"/>
    <property type="evidence" value="ECO:0007669"/>
    <property type="project" value="TreeGrafter"/>
</dbReference>